<sequence length="301" mass="33663">MLQNQVDVVGLGVVNRKGSRPFGKKITVRAQAGPNDQVQDLIVLGNIDDVLRKRKGEKVRQENNRQSPSWTERPSSGPDCAWQHRRCPEGKKITVRAQAGPNDQVQDLIVLGNIDDVLRFMLRAKGHNFVLGGGGGRQPNKVPFAPRWFLHYETKNRSGKGRKCGKKITVRAQAGPNDQVQDLIVLGNIDDVLRKRKGAKVRQENNRQSPSWTERPSSGPDCAWQHRRCPEGKKITVRAQAAPDNQVEDLIVRGNIDDVLKEAFGFAFDAVKRTYEAGRVKRRRKGKSNEDGLSVAKQESV</sequence>
<gene>
    <name evidence="2" type="ORF">niasHT_014444</name>
</gene>
<feature type="compositionally biased region" description="Polar residues" evidence="1">
    <location>
        <begin position="64"/>
        <end position="74"/>
    </location>
</feature>
<evidence type="ECO:0000313" key="3">
    <source>
        <dbReference type="Proteomes" id="UP001620626"/>
    </source>
</evidence>
<reference evidence="2 3" key="1">
    <citation type="submission" date="2024-10" db="EMBL/GenBank/DDBJ databases">
        <authorList>
            <person name="Kim D."/>
        </authorList>
    </citation>
    <scope>NUCLEOTIDE SEQUENCE [LARGE SCALE GENOMIC DNA]</scope>
    <source>
        <strain evidence="2">BH-2024</strain>
    </source>
</reference>
<feature type="region of interest" description="Disordered" evidence="1">
    <location>
        <begin position="281"/>
        <end position="301"/>
    </location>
</feature>
<evidence type="ECO:0008006" key="4">
    <source>
        <dbReference type="Google" id="ProtNLM"/>
    </source>
</evidence>
<feature type="region of interest" description="Disordered" evidence="1">
    <location>
        <begin position="197"/>
        <end position="223"/>
    </location>
</feature>
<accession>A0ABD2L0E5</accession>
<feature type="region of interest" description="Disordered" evidence="1">
    <location>
        <begin position="55"/>
        <end position="81"/>
    </location>
</feature>
<evidence type="ECO:0000256" key="1">
    <source>
        <dbReference type="SAM" id="MobiDB-lite"/>
    </source>
</evidence>
<organism evidence="2 3">
    <name type="scientific">Heterodera trifolii</name>
    <dbReference type="NCBI Taxonomy" id="157864"/>
    <lineage>
        <taxon>Eukaryota</taxon>
        <taxon>Metazoa</taxon>
        <taxon>Ecdysozoa</taxon>
        <taxon>Nematoda</taxon>
        <taxon>Chromadorea</taxon>
        <taxon>Rhabditida</taxon>
        <taxon>Tylenchina</taxon>
        <taxon>Tylenchomorpha</taxon>
        <taxon>Tylenchoidea</taxon>
        <taxon>Heteroderidae</taxon>
        <taxon>Heteroderinae</taxon>
        <taxon>Heterodera</taxon>
    </lineage>
</organism>
<keyword evidence="3" id="KW-1185">Reference proteome</keyword>
<evidence type="ECO:0000313" key="2">
    <source>
        <dbReference type="EMBL" id="KAL3108295.1"/>
    </source>
</evidence>
<dbReference type="EMBL" id="JBICBT010000591">
    <property type="protein sequence ID" value="KAL3108295.1"/>
    <property type="molecule type" value="Genomic_DNA"/>
</dbReference>
<feature type="compositionally biased region" description="Polar residues" evidence="1">
    <location>
        <begin position="206"/>
        <end position="216"/>
    </location>
</feature>
<dbReference type="AlphaFoldDB" id="A0ABD2L0E5"/>
<proteinExistence type="predicted"/>
<protein>
    <recommendedName>
        <fullName evidence="4">40S ribosomal protein S6</fullName>
    </recommendedName>
</protein>
<name>A0ABD2L0E5_9BILA</name>
<dbReference type="Proteomes" id="UP001620626">
    <property type="component" value="Unassembled WGS sequence"/>
</dbReference>
<comment type="caution">
    <text evidence="2">The sequence shown here is derived from an EMBL/GenBank/DDBJ whole genome shotgun (WGS) entry which is preliminary data.</text>
</comment>